<feature type="region of interest" description="Disordered" evidence="1">
    <location>
        <begin position="66"/>
        <end position="92"/>
    </location>
</feature>
<evidence type="ECO:0000313" key="2">
    <source>
        <dbReference type="EMBL" id="RUS68443.1"/>
    </source>
</evidence>
<evidence type="ECO:0000313" key="3">
    <source>
        <dbReference type="Proteomes" id="UP000271974"/>
    </source>
</evidence>
<proteinExistence type="predicted"/>
<accession>A0A3S1BJ21</accession>
<feature type="compositionally biased region" description="Pro residues" evidence="1">
    <location>
        <begin position="270"/>
        <end position="281"/>
    </location>
</feature>
<name>A0A3S1BJ21_ELYCH</name>
<feature type="region of interest" description="Disordered" evidence="1">
    <location>
        <begin position="189"/>
        <end position="307"/>
    </location>
</feature>
<protein>
    <submittedName>
        <fullName evidence="2">Uncharacterized protein</fullName>
    </submittedName>
</protein>
<dbReference type="Proteomes" id="UP000271974">
    <property type="component" value="Unassembled WGS sequence"/>
</dbReference>
<evidence type="ECO:0000256" key="1">
    <source>
        <dbReference type="SAM" id="MobiDB-lite"/>
    </source>
</evidence>
<dbReference type="EMBL" id="RQTK01002823">
    <property type="protein sequence ID" value="RUS68443.1"/>
    <property type="molecule type" value="Genomic_DNA"/>
</dbReference>
<sequence length="362" mass="38136">LDLEGYHDDHLPRELPEDVLDGSIGTLEYPAGAMINGKAQSIPQTSFTNGNFQPTRKLPVEGKVSTGLKQNTPTSSGNTTIVVGKPKIPQKPPKLGALEGFIGNSPSVEEDLNTGVNSATNASTAQLEDSKPPLVRLTSFTADSEDAILPFIEKTPVLSPDSIKRHVERSINPASQAPQVPVHALNAFDNSSTSTHDKASNPNPNSVRTKSDSTTQNFFPSSVKTDGKLSNTDTYSARTKREVSPAYNSRVSPSSQKKSLPFDESSGPQSPVPPPLPPRPTLPSLGKTQAPVTLKPTLSGGVNPGMSKSASGAIKPLLALSPKPGVANSNGFRSPGISDTCGSKEFYFGYDSSISTTTTSML</sequence>
<comment type="caution">
    <text evidence="2">The sequence shown here is derived from an EMBL/GenBank/DDBJ whole genome shotgun (WGS) entry which is preliminary data.</text>
</comment>
<dbReference type="AlphaFoldDB" id="A0A3S1BJ21"/>
<feature type="compositionally biased region" description="Polar residues" evidence="1">
    <location>
        <begin position="246"/>
        <end position="258"/>
    </location>
</feature>
<keyword evidence="3" id="KW-1185">Reference proteome</keyword>
<gene>
    <name evidence="2" type="ORF">EGW08_023795</name>
</gene>
<organism evidence="2 3">
    <name type="scientific">Elysia chlorotica</name>
    <name type="common">Eastern emerald elysia</name>
    <name type="synonym">Sea slug</name>
    <dbReference type="NCBI Taxonomy" id="188477"/>
    <lineage>
        <taxon>Eukaryota</taxon>
        <taxon>Metazoa</taxon>
        <taxon>Spiralia</taxon>
        <taxon>Lophotrochozoa</taxon>
        <taxon>Mollusca</taxon>
        <taxon>Gastropoda</taxon>
        <taxon>Heterobranchia</taxon>
        <taxon>Euthyneura</taxon>
        <taxon>Panpulmonata</taxon>
        <taxon>Sacoglossa</taxon>
        <taxon>Placobranchoidea</taxon>
        <taxon>Plakobranchidae</taxon>
        <taxon>Elysia</taxon>
    </lineage>
</organism>
<feature type="compositionally biased region" description="Polar residues" evidence="1">
    <location>
        <begin position="189"/>
        <end position="237"/>
    </location>
</feature>
<feature type="compositionally biased region" description="Polar residues" evidence="1">
    <location>
        <begin position="67"/>
        <end position="81"/>
    </location>
</feature>
<dbReference type="OrthoDB" id="6217024at2759"/>
<feature type="non-terminal residue" evidence="2">
    <location>
        <position position="1"/>
    </location>
</feature>
<reference evidence="2 3" key="1">
    <citation type="submission" date="2019-01" db="EMBL/GenBank/DDBJ databases">
        <title>A draft genome assembly of the solar-powered sea slug Elysia chlorotica.</title>
        <authorList>
            <person name="Cai H."/>
            <person name="Li Q."/>
            <person name="Fang X."/>
            <person name="Li J."/>
            <person name="Curtis N.E."/>
            <person name="Altenburger A."/>
            <person name="Shibata T."/>
            <person name="Feng M."/>
            <person name="Maeda T."/>
            <person name="Schwartz J.A."/>
            <person name="Shigenobu S."/>
            <person name="Lundholm N."/>
            <person name="Nishiyama T."/>
            <person name="Yang H."/>
            <person name="Hasebe M."/>
            <person name="Li S."/>
            <person name="Pierce S.K."/>
            <person name="Wang J."/>
        </authorList>
    </citation>
    <scope>NUCLEOTIDE SEQUENCE [LARGE SCALE GENOMIC DNA]</scope>
    <source>
        <strain evidence="2">EC2010</strain>
        <tissue evidence="2">Whole organism of an adult</tissue>
    </source>
</reference>